<keyword evidence="1" id="KW-1133">Transmembrane helix</keyword>
<proteinExistence type="predicted"/>
<reference evidence="2 3" key="1">
    <citation type="submission" date="2016-08" db="EMBL/GenBank/DDBJ databases">
        <title>A Parts List for Fungal Cellulosomes Revealed by Comparative Genomics.</title>
        <authorList>
            <consortium name="DOE Joint Genome Institute"/>
            <person name="Haitjema C.H."/>
            <person name="Gilmore S.P."/>
            <person name="Henske J.K."/>
            <person name="Solomon K.V."/>
            <person name="De Groot R."/>
            <person name="Kuo A."/>
            <person name="Mondo S.J."/>
            <person name="Salamov A.A."/>
            <person name="Labutti K."/>
            <person name="Zhao Z."/>
            <person name="Chiniquy J."/>
            <person name="Barry K."/>
            <person name="Brewer H.M."/>
            <person name="Purvine S.O."/>
            <person name="Wright A.T."/>
            <person name="Boxma B."/>
            <person name="Van Alen T."/>
            <person name="Hackstein J.H."/>
            <person name="Baker S.E."/>
            <person name="Grigoriev I.V."/>
            <person name="O'Malley M.A."/>
        </authorList>
    </citation>
    <scope>NUCLEOTIDE SEQUENCE [LARGE SCALE GENOMIC DNA]</scope>
    <source>
        <strain evidence="2 3">G1</strain>
    </source>
</reference>
<accession>A0A1Y2D9W2</accession>
<keyword evidence="3" id="KW-1185">Reference proteome</keyword>
<name>A0A1Y2D9W2_9FUNG</name>
<keyword evidence="1" id="KW-0472">Membrane</keyword>
<protein>
    <submittedName>
        <fullName evidence="2">Uncharacterized protein</fullName>
    </submittedName>
</protein>
<organism evidence="2 3">
    <name type="scientific">Neocallimastix californiae</name>
    <dbReference type="NCBI Taxonomy" id="1754190"/>
    <lineage>
        <taxon>Eukaryota</taxon>
        <taxon>Fungi</taxon>
        <taxon>Fungi incertae sedis</taxon>
        <taxon>Chytridiomycota</taxon>
        <taxon>Chytridiomycota incertae sedis</taxon>
        <taxon>Neocallimastigomycetes</taxon>
        <taxon>Neocallimastigales</taxon>
        <taxon>Neocallimastigaceae</taxon>
        <taxon>Neocallimastix</taxon>
    </lineage>
</organism>
<sequence>MNFRITLIANIIKYKYQINTVANRWHVLFEATLNIPKISLLQTINNSYNYSMLAIQNILTILIFIILYFQLVHAQRTMSIEDVLKIKNEYYVSFYCKNDICVETDFMYDDETVDIPDEHGNITTYIPEKL</sequence>
<evidence type="ECO:0000313" key="2">
    <source>
        <dbReference type="EMBL" id="ORY56050.1"/>
    </source>
</evidence>
<evidence type="ECO:0000313" key="3">
    <source>
        <dbReference type="Proteomes" id="UP000193920"/>
    </source>
</evidence>
<feature type="transmembrane region" description="Helical" evidence="1">
    <location>
        <begin position="50"/>
        <end position="69"/>
    </location>
</feature>
<dbReference type="Proteomes" id="UP000193920">
    <property type="component" value="Unassembled WGS sequence"/>
</dbReference>
<keyword evidence="1" id="KW-0812">Transmembrane</keyword>
<dbReference type="AlphaFoldDB" id="A0A1Y2D9W2"/>
<comment type="caution">
    <text evidence="2">The sequence shown here is derived from an EMBL/GenBank/DDBJ whole genome shotgun (WGS) entry which is preliminary data.</text>
</comment>
<evidence type="ECO:0000256" key="1">
    <source>
        <dbReference type="SAM" id="Phobius"/>
    </source>
</evidence>
<gene>
    <name evidence="2" type="ORF">LY90DRAFT_669547</name>
</gene>
<dbReference type="EMBL" id="MCOG01000075">
    <property type="protein sequence ID" value="ORY56050.1"/>
    <property type="molecule type" value="Genomic_DNA"/>
</dbReference>